<dbReference type="Pfam" id="PF03572">
    <property type="entry name" value="Peptidase_S41"/>
    <property type="match status" value="1"/>
</dbReference>
<dbReference type="InterPro" id="IPR005151">
    <property type="entry name" value="Tail-specific_protease"/>
</dbReference>
<dbReference type="Gene3D" id="3.30.750.44">
    <property type="match status" value="1"/>
</dbReference>
<dbReference type="GO" id="GO:0006508">
    <property type="term" value="P:proteolysis"/>
    <property type="evidence" value="ECO:0007669"/>
    <property type="project" value="InterPro"/>
</dbReference>
<dbReference type="SUPFAM" id="SSF52096">
    <property type="entry name" value="ClpP/crotonase"/>
    <property type="match status" value="1"/>
</dbReference>
<evidence type="ECO:0000313" key="5">
    <source>
        <dbReference type="Proteomes" id="UP000202440"/>
    </source>
</evidence>
<evidence type="ECO:0000256" key="2">
    <source>
        <dbReference type="SAM" id="SignalP"/>
    </source>
</evidence>
<accession>A0A222FI62</accession>
<proteinExistence type="predicted"/>
<reference evidence="4 5" key="1">
    <citation type="submission" date="2017-07" db="EMBL/GenBank/DDBJ databases">
        <title>Annotated genome sequence of Bacterioplanes sanyensis isolated from Red Sea.</title>
        <authorList>
            <person name="Rehman Z.U."/>
        </authorList>
    </citation>
    <scope>NUCLEOTIDE SEQUENCE [LARGE SCALE GENOMIC DNA]</scope>
    <source>
        <strain evidence="4 5">NV9</strain>
    </source>
</reference>
<name>A0A222FI62_9GAMM</name>
<organism evidence="4 5">
    <name type="scientific">Bacterioplanes sanyensis</name>
    <dbReference type="NCBI Taxonomy" id="1249553"/>
    <lineage>
        <taxon>Bacteria</taxon>
        <taxon>Pseudomonadati</taxon>
        <taxon>Pseudomonadota</taxon>
        <taxon>Gammaproteobacteria</taxon>
        <taxon>Oceanospirillales</taxon>
        <taxon>Oceanospirillaceae</taxon>
        <taxon>Bacterioplanes</taxon>
    </lineage>
</organism>
<evidence type="ECO:0000259" key="3">
    <source>
        <dbReference type="SMART" id="SM00245"/>
    </source>
</evidence>
<dbReference type="Gene3D" id="3.90.226.10">
    <property type="entry name" value="2-enoyl-CoA Hydratase, Chain A, domain 1"/>
    <property type="match status" value="1"/>
</dbReference>
<dbReference type="CDD" id="cd07563">
    <property type="entry name" value="Peptidase_S41_IRBP"/>
    <property type="match status" value="1"/>
</dbReference>
<dbReference type="PANTHER" id="PTHR11261">
    <property type="entry name" value="INTERPHOTORECEPTOR RETINOID-BINDING PROTEIN"/>
    <property type="match status" value="1"/>
</dbReference>
<protein>
    <recommendedName>
        <fullName evidence="3">Tail specific protease domain-containing protein</fullName>
    </recommendedName>
</protein>
<keyword evidence="2" id="KW-0732">Signal</keyword>
<dbReference type="KEGG" id="bsan:CHH28_06450"/>
<dbReference type="Proteomes" id="UP000202440">
    <property type="component" value="Chromosome"/>
</dbReference>
<keyword evidence="5" id="KW-1185">Reference proteome</keyword>
<sequence length="509" mass="56094">MNHLLSNSTNAFTNISPMPTLLLTAMLLSLAACGGDSSGKKDKPAVQPDTQPDAQPDTRAPFDGIWVSDAYGEAFSIQGNQLQRYEFTTDHCIQAEVGSVDQQQLTSDGYAIDRGTHTYLRQTIDKHGVQMYSHKYERRNQLPAACLNGVISADQLGTIENPEQEFAYIVQTFDELYPMFDVRQVNWAEHAQQIEQHIVNGMPGEQYIQQLLALIEPLADAHVALVADGQGMGFNRPGLFQDLQQEYIDIHGAPQSQEQVQALLQYIEQQSDLLLQLRLKQASGDQPLDAEADILWYTTADNYGVLMIDAMESEQDDHLADIHAVAALMPQVIDALKDTQGLVIDVRFNGGGSDGVSQVIARHFLDSERNLYQKRVGTGTTAIHDTIRLTPAAHTYLKPVVVLTSSDTTSAAEIFVLMLRNLPHVTVAGQPTQGALSDVLGRVLPSGLQITLGNEQYLDMDDRWFEGTGIAVDHPITLWPSQDREQGKDHALLQALAILKGDAELATDR</sequence>
<gene>
    <name evidence="4" type="ORF">CHH28_06450</name>
</gene>
<feature type="region of interest" description="Disordered" evidence="1">
    <location>
        <begin position="38"/>
        <end position="60"/>
    </location>
</feature>
<evidence type="ECO:0000313" key="4">
    <source>
        <dbReference type="EMBL" id="ASP38342.1"/>
    </source>
</evidence>
<feature type="chain" id="PRO_5012894753" description="Tail specific protease domain-containing protein" evidence="2">
    <location>
        <begin position="35"/>
        <end position="509"/>
    </location>
</feature>
<dbReference type="GO" id="GO:0008236">
    <property type="term" value="F:serine-type peptidase activity"/>
    <property type="evidence" value="ECO:0007669"/>
    <property type="project" value="InterPro"/>
</dbReference>
<dbReference type="InterPro" id="IPR029045">
    <property type="entry name" value="ClpP/crotonase-like_dom_sf"/>
</dbReference>
<dbReference type="OrthoDB" id="9758793at2"/>
<dbReference type="AlphaFoldDB" id="A0A222FI62"/>
<feature type="domain" description="Tail specific protease" evidence="3">
    <location>
        <begin position="272"/>
        <end position="477"/>
    </location>
</feature>
<dbReference type="PANTHER" id="PTHR11261:SF3">
    <property type="entry name" value="RETINOL-BINDING PROTEIN 3"/>
    <property type="match status" value="1"/>
</dbReference>
<evidence type="ECO:0000256" key="1">
    <source>
        <dbReference type="SAM" id="MobiDB-lite"/>
    </source>
</evidence>
<dbReference type="RefSeq" id="WP_094059538.1">
    <property type="nucleotide sequence ID" value="NZ_CP022530.1"/>
</dbReference>
<feature type="signal peptide" evidence="2">
    <location>
        <begin position="1"/>
        <end position="34"/>
    </location>
</feature>
<dbReference type="SMART" id="SM00245">
    <property type="entry name" value="TSPc"/>
    <property type="match status" value="1"/>
</dbReference>
<dbReference type="EMBL" id="CP022530">
    <property type="protein sequence ID" value="ASP38342.1"/>
    <property type="molecule type" value="Genomic_DNA"/>
</dbReference>